<evidence type="ECO:0000256" key="1">
    <source>
        <dbReference type="PROSITE-ProRule" id="PRU00339"/>
    </source>
</evidence>
<feature type="region of interest" description="Disordered" evidence="2">
    <location>
        <begin position="526"/>
        <end position="545"/>
    </location>
</feature>
<sequence length="545" mass="60298">MTIKPWKLTFLAAFSLAGPAAFAQNVQSAQKAIELERYSEAKRTLLAQSTNPEAAFELGRLYQMQEKPDSAAFYFNRASIDPKSPKSMVAAGRAFLAQGKKAEAEIQFDNAVKASKGKDAQILASIGQAYAETKTKDNQKGIDYLNQAIKVNKKDDAAMLVAMGDIYQNRENGGGDAMNAYDRALRADPNYIQAYYKKGKLNVRARNGNEALANFQKVTSLDANYAPVYRDMAEMYYYANQYDQAAQTMKKYTDMSEKSANTQATYAAFLYLNKKYPEALTQIQEVLAKDPQNVTMKRLLAYTYFDMGQNEQALAAMDQYMKTVPADKIITEDYVYQGKILTKAGRATEGIAIIEKAVKADPSKAADLQNDLASAYLLNKDYAKAAKVYEAKMAGGKGELADQVRLATVYNAGKQYQKADSLYNNVLTARPTYAAGYLLRAQNAYNLDSDSKKGLAKPFYEKYIELSKAEGADPAKFRSGLIDANNYLGYYYYLQKNDKATAQTHFQQVLALDPANEDATKAMNAMAGKKAAPAKTATKAPVKRK</sequence>
<evidence type="ECO:0000256" key="3">
    <source>
        <dbReference type="SAM" id="SignalP"/>
    </source>
</evidence>
<keyword evidence="3" id="KW-0732">Signal</keyword>
<dbReference type="EMBL" id="BAABHA010000002">
    <property type="protein sequence ID" value="GAA4378124.1"/>
    <property type="molecule type" value="Genomic_DNA"/>
</dbReference>
<dbReference type="PANTHER" id="PTHR12558">
    <property type="entry name" value="CELL DIVISION CYCLE 16,23,27"/>
    <property type="match status" value="1"/>
</dbReference>
<feature type="chain" id="PRO_5045274740" evidence="3">
    <location>
        <begin position="24"/>
        <end position="545"/>
    </location>
</feature>
<dbReference type="SUPFAM" id="SSF48452">
    <property type="entry name" value="TPR-like"/>
    <property type="match status" value="4"/>
</dbReference>
<evidence type="ECO:0000313" key="5">
    <source>
        <dbReference type="Proteomes" id="UP001500454"/>
    </source>
</evidence>
<dbReference type="RefSeq" id="WP_345222612.1">
    <property type="nucleotide sequence ID" value="NZ_BAABHA010000002.1"/>
</dbReference>
<dbReference type="PROSITE" id="PS50005">
    <property type="entry name" value="TPR"/>
    <property type="match status" value="2"/>
</dbReference>
<dbReference type="PANTHER" id="PTHR12558:SF33">
    <property type="entry name" value="BLL7664 PROTEIN"/>
    <property type="match status" value="1"/>
</dbReference>
<feature type="repeat" description="TPR" evidence="1">
    <location>
        <begin position="226"/>
        <end position="259"/>
    </location>
</feature>
<evidence type="ECO:0000256" key="2">
    <source>
        <dbReference type="SAM" id="MobiDB-lite"/>
    </source>
</evidence>
<evidence type="ECO:0000313" key="4">
    <source>
        <dbReference type="EMBL" id="GAA4378124.1"/>
    </source>
</evidence>
<dbReference type="Gene3D" id="1.25.40.10">
    <property type="entry name" value="Tetratricopeptide repeat domain"/>
    <property type="match status" value="3"/>
</dbReference>
<gene>
    <name evidence="4" type="ORF">GCM10023186_14200</name>
</gene>
<dbReference type="Proteomes" id="UP001500454">
    <property type="component" value="Unassembled WGS sequence"/>
</dbReference>
<dbReference type="InterPro" id="IPR011990">
    <property type="entry name" value="TPR-like_helical_dom_sf"/>
</dbReference>
<protein>
    <submittedName>
        <fullName evidence="4">Tetratricopeptide repeat protein</fullName>
    </submittedName>
</protein>
<comment type="caution">
    <text evidence="4">The sequence shown here is derived from an EMBL/GenBank/DDBJ whole genome shotgun (WGS) entry which is preliminary data.</text>
</comment>
<keyword evidence="1" id="KW-0802">TPR repeat</keyword>
<name>A0ABP8IXA6_9BACT</name>
<dbReference type="Pfam" id="PF14559">
    <property type="entry name" value="TPR_19"/>
    <property type="match status" value="1"/>
</dbReference>
<dbReference type="Pfam" id="PF13432">
    <property type="entry name" value="TPR_16"/>
    <property type="match status" value="2"/>
</dbReference>
<dbReference type="InterPro" id="IPR019734">
    <property type="entry name" value="TPR_rpt"/>
</dbReference>
<feature type="repeat" description="TPR" evidence="1">
    <location>
        <begin position="192"/>
        <end position="225"/>
    </location>
</feature>
<reference evidence="5" key="1">
    <citation type="journal article" date="2019" name="Int. J. Syst. Evol. Microbiol.">
        <title>The Global Catalogue of Microorganisms (GCM) 10K type strain sequencing project: providing services to taxonomists for standard genome sequencing and annotation.</title>
        <authorList>
            <consortium name="The Broad Institute Genomics Platform"/>
            <consortium name="The Broad Institute Genome Sequencing Center for Infectious Disease"/>
            <person name="Wu L."/>
            <person name="Ma J."/>
        </authorList>
    </citation>
    <scope>NUCLEOTIDE SEQUENCE [LARGE SCALE GENOMIC DNA]</scope>
    <source>
        <strain evidence="5">JCM 17924</strain>
    </source>
</reference>
<accession>A0ABP8IXA6</accession>
<keyword evidence="5" id="KW-1185">Reference proteome</keyword>
<proteinExistence type="predicted"/>
<feature type="signal peptide" evidence="3">
    <location>
        <begin position="1"/>
        <end position="23"/>
    </location>
</feature>
<organism evidence="4 5">
    <name type="scientific">Hymenobacter koreensis</name>
    <dbReference type="NCBI Taxonomy" id="1084523"/>
    <lineage>
        <taxon>Bacteria</taxon>
        <taxon>Pseudomonadati</taxon>
        <taxon>Bacteroidota</taxon>
        <taxon>Cytophagia</taxon>
        <taxon>Cytophagales</taxon>
        <taxon>Hymenobacteraceae</taxon>
        <taxon>Hymenobacter</taxon>
    </lineage>
</organism>
<dbReference type="SMART" id="SM00028">
    <property type="entry name" value="TPR"/>
    <property type="match status" value="11"/>
</dbReference>